<feature type="domain" description="GST N-terminal" evidence="1">
    <location>
        <begin position="30"/>
        <end position="112"/>
    </location>
</feature>
<dbReference type="InterPro" id="IPR050983">
    <property type="entry name" value="GST_Omega/HSP26"/>
</dbReference>
<dbReference type="SUPFAM" id="SSF52833">
    <property type="entry name" value="Thioredoxin-like"/>
    <property type="match status" value="1"/>
</dbReference>
<comment type="caution">
    <text evidence="2">The sequence shown here is derived from an EMBL/GenBank/DDBJ whole genome shotgun (WGS) entry which is preliminary data.</text>
</comment>
<dbReference type="Pfam" id="PF13417">
    <property type="entry name" value="GST_N_3"/>
    <property type="match status" value="1"/>
</dbReference>
<evidence type="ECO:0000259" key="1">
    <source>
        <dbReference type="PROSITE" id="PS50404"/>
    </source>
</evidence>
<dbReference type="InterPro" id="IPR036249">
    <property type="entry name" value="Thioredoxin-like_sf"/>
</dbReference>
<dbReference type="GO" id="GO:0005737">
    <property type="term" value="C:cytoplasm"/>
    <property type="evidence" value="ECO:0007669"/>
    <property type="project" value="TreeGrafter"/>
</dbReference>
<dbReference type="CDD" id="cd00570">
    <property type="entry name" value="GST_N_family"/>
    <property type="match status" value="1"/>
</dbReference>
<gene>
    <name evidence="2" type="ORF">ONZ51_g6047</name>
</gene>
<dbReference type="EMBL" id="JAPEVG010000139">
    <property type="protein sequence ID" value="KAJ8481356.1"/>
    <property type="molecule type" value="Genomic_DNA"/>
</dbReference>
<keyword evidence="3" id="KW-1185">Reference proteome</keyword>
<name>A0AAD7XBH0_9APHY</name>
<protein>
    <recommendedName>
        <fullName evidence="1">GST N-terminal domain-containing protein</fullName>
    </recommendedName>
</protein>
<dbReference type="AlphaFoldDB" id="A0AAD7XBH0"/>
<evidence type="ECO:0000313" key="3">
    <source>
        <dbReference type="Proteomes" id="UP001215151"/>
    </source>
</evidence>
<sequence>MSSQQDTGRSYHLKCTGDALSTAQAHGSPNGITLFGSCFCPFVQRVWVTLEHLGIDYMYYEVDPYKKPEELLELSPKGLVPAIRLNYVDPPRSLNESTVIMDFLEDYTLHGVVWSRFAASNTKRSSHTTESLFPPLSDPCEFSSMTPIVKDIFFIGLLTLSAHHVPFDYLDARALVRLQADSVNRSLVPAFYRYLQAQDEGEY</sequence>
<reference evidence="2" key="1">
    <citation type="submission" date="2022-11" db="EMBL/GenBank/DDBJ databases">
        <title>Genome Sequence of Cubamyces cubensis.</title>
        <authorList>
            <person name="Buettner E."/>
        </authorList>
    </citation>
    <scope>NUCLEOTIDE SEQUENCE</scope>
    <source>
        <strain evidence="2">MPL-01</strain>
    </source>
</reference>
<dbReference type="Gene3D" id="3.40.30.10">
    <property type="entry name" value="Glutaredoxin"/>
    <property type="match status" value="1"/>
</dbReference>
<proteinExistence type="predicted"/>
<evidence type="ECO:0000313" key="2">
    <source>
        <dbReference type="EMBL" id="KAJ8481356.1"/>
    </source>
</evidence>
<dbReference type="Proteomes" id="UP001215151">
    <property type="component" value="Unassembled WGS sequence"/>
</dbReference>
<dbReference type="PROSITE" id="PS50404">
    <property type="entry name" value="GST_NTER"/>
    <property type="match status" value="1"/>
</dbReference>
<dbReference type="InterPro" id="IPR004045">
    <property type="entry name" value="Glutathione_S-Trfase_N"/>
</dbReference>
<organism evidence="2 3">
    <name type="scientific">Trametes cubensis</name>
    <dbReference type="NCBI Taxonomy" id="1111947"/>
    <lineage>
        <taxon>Eukaryota</taxon>
        <taxon>Fungi</taxon>
        <taxon>Dikarya</taxon>
        <taxon>Basidiomycota</taxon>
        <taxon>Agaricomycotina</taxon>
        <taxon>Agaricomycetes</taxon>
        <taxon>Polyporales</taxon>
        <taxon>Polyporaceae</taxon>
        <taxon>Trametes</taxon>
    </lineage>
</organism>
<accession>A0AAD7XBH0</accession>
<dbReference type="PANTHER" id="PTHR43968">
    <property type="match status" value="1"/>
</dbReference>
<dbReference type="PANTHER" id="PTHR43968:SF6">
    <property type="entry name" value="GLUTATHIONE S-TRANSFERASE OMEGA"/>
    <property type="match status" value="1"/>
</dbReference>